<dbReference type="EMBL" id="BONF01000020">
    <property type="protein sequence ID" value="GIF82471.1"/>
    <property type="molecule type" value="Genomic_DNA"/>
</dbReference>
<protein>
    <submittedName>
        <fullName evidence="1">Uncharacterized protein</fullName>
    </submittedName>
</protein>
<proteinExistence type="predicted"/>
<keyword evidence="2" id="KW-1185">Reference proteome</keyword>
<accession>A0A8J3JKU0</accession>
<gene>
    <name evidence="1" type="ORF">Cba03nite_38200</name>
</gene>
<evidence type="ECO:0000313" key="2">
    <source>
        <dbReference type="Proteomes" id="UP000601223"/>
    </source>
</evidence>
<dbReference type="Proteomes" id="UP000601223">
    <property type="component" value="Unassembled WGS sequence"/>
</dbReference>
<reference evidence="1 2" key="1">
    <citation type="submission" date="2021-01" db="EMBL/GenBank/DDBJ databases">
        <title>Whole genome shotgun sequence of Catellatospora bangladeshensis NBRC 107357.</title>
        <authorList>
            <person name="Komaki H."/>
            <person name="Tamura T."/>
        </authorList>
    </citation>
    <scope>NUCLEOTIDE SEQUENCE [LARGE SCALE GENOMIC DNA]</scope>
    <source>
        <strain evidence="1 2">NBRC 107357</strain>
    </source>
</reference>
<dbReference type="AlphaFoldDB" id="A0A8J3JKU0"/>
<name>A0A8J3JKU0_9ACTN</name>
<organism evidence="1 2">
    <name type="scientific">Catellatospora bangladeshensis</name>
    <dbReference type="NCBI Taxonomy" id="310355"/>
    <lineage>
        <taxon>Bacteria</taxon>
        <taxon>Bacillati</taxon>
        <taxon>Actinomycetota</taxon>
        <taxon>Actinomycetes</taxon>
        <taxon>Micromonosporales</taxon>
        <taxon>Micromonosporaceae</taxon>
        <taxon>Catellatospora</taxon>
    </lineage>
</organism>
<evidence type="ECO:0000313" key="1">
    <source>
        <dbReference type="EMBL" id="GIF82471.1"/>
    </source>
</evidence>
<comment type="caution">
    <text evidence="1">The sequence shown here is derived from an EMBL/GenBank/DDBJ whole genome shotgun (WGS) entry which is preliminary data.</text>
</comment>
<sequence length="92" mass="9593">MTDELAARVDALADEMAEQRTALSRATPGQTRLDVPGRMAALARTADTAAGARWSGHVAAAGGFDARLRDLAASVRTAGRNYREADEHGGVA</sequence>
<dbReference type="RefSeq" id="WP_203747730.1">
    <property type="nucleotide sequence ID" value="NZ_BONF01000020.1"/>
</dbReference>